<dbReference type="PIRSF" id="PIRSF017023">
    <property type="entry name" value="KNR4"/>
    <property type="match status" value="1"/>
</dbReference>
<feature type="region of interest" description="Disordered" evidence="2">
    <location>
        <begin position="335"/>
        <end position="559"/>
    </location>
</feature>
<dbReference type="GO" id="GO:0070880">
    <property type="term" value="P:fungal-type cell wall beta-glucan biosynthetic process"/>
    <property type="evidence" value="ECO:0007669"/>
    <property type="project" value="TreeGrafter"/>
</dbReference>
<reference evidence="4 5" key="1">
    <citation type="journal article" date="2015" name="Fungal Genet. Biol.">
        <title>Evolution of novel wood decay mechanisms in Agaricales revealed by the genome sequences of Fistulina hepatica and Cylindrobasidium torrendii.</title>
        <authorList>
            <person name="Floudas D."/>
            <person name="Held B.W."/>
            <person name="Riley R."/>
            <person name="Nagy L.G."/>
            <person name="Koehler G."/>
            <person name="Ransdell A.S."/>
            <person name="Younus H."/>
            <person name="Chow J."/>
            <person name="Chiniquy J."/>
            <person name="Lipzen A."/>
            <person name="Tritt A."/>
            <person name="Sun H."/>
            <person name="Haridas S."/>
            <person name="LaButti K."/>
            <person name="Ohm R.A."/>
            <person name="Kues U."/>
            <person name="Blanchette R.A."/>
            <person name="Grigoriev I.V."/>
            <person name="Minto R.E."/>
            <person name="Hibbett D.S."/>
        </authorList>
    </citation>
    <scope>NUCLEOTIDE SEQUENCE [LARGE SCALE GENOMIC DNA]</scope>
    <source>
        <strain evidence="4 5">FP15055 ss-10</strain>
    </source>
</reference>
<dbReference type="SUPFAM" id="SSF160631">
    <property type="entry name" value="SMI1/KNR4-like"/>
    <property type="match status" value="1"/>
</dbReference>
<feature type="compositionally biased region" description="Low complexity" evidence="2">
    <location>
        <begin position="441"/>
        <end position="454"/>
    </location>
</feature>
<dbReference type="STRING" id="1314674.A0A0D7B496"/>
<dbReference type="Pfam" id="PF09346">
    <property type="entry name" value="SMI1_KNR4"/>
    <property type="match status" value="1"/>
</dbReference>
<feature type="compositionally biased region" description="Acidic residues" evidence="2">
    <location>
        <begin position="502"/>
        <end position="511"/>
    </location>
</feature>
<name>A0A0D7B496_9AGAR</name>
<proteinExistence type="inferred from homology"/>
<dbReference type="PANTHER" id="PTHR47432:SF1">
    <property type="entry name" value="CELL WALL ASSEMBLY REGULATOR SMI1"/>
    <property type="match status" value="1"/>
</dbReference>
<protein>
    <recommendedName>
        <fullName evidence="3">Knr4/Smi1-like domain-containing protein</fullName>
    </recommendedName>
</protein>
<dbReference type="OrthoDB" id="2305498at2759"/>
<evidence type="ECO:0000313" key="5">
    <source>
        <dbReference type="Proteomes" id="UP000054007"/>
    </source>
</evidence>
<dbReference type="InterPro" id="IPR018958">
    <property type="entry name" value="Knr4/Smi1-like_dom"/>
</dbReference>
<feature type="compositionally biased region" description="Low complexity" evidence="2">
    <location>
        <begin position="512"/>
        <end position="522"/>
    </location>
</feature>
<feature type="compositionally biased region" description="Basic and acidic residues" evidence="2">
    <location>
        <begin position="410"/>
        <end position="419"/>
    </location>
</feature>
<comment type="similarity">
    <text evidence="1">Belongs to the KNR4/SMI1 family.</text>
</comment>
<evidence type="ECO:0000256" key="2">
    <source>
        <dbReference type="SAM" id="MobiDB-lite"/>
    </source>
</evidence>
<dbReference type="InterPro" id="IPR051873">
    <property type="entry name" value="KNR4/SMI1_regulator"/>
</dbReference>
<evidence type="ECO:0000259" key="3">
    <source>
        <dbReference type="SMART" id="SM00860"/>
    </source>
</evidence>
<dbReference type="GO" id="GO:0043332">
    <property type="term" value="C:mating projection tip"/>
    <property type="evidence" value="ECO:0007669"/>
    <property type="project" value="TreeGrafter"/>
</dbReference>
<dbReference type="Proteomes" id="UP000054007">
    <property type="component" value="Unassembled WGS sequence"/>
</dbReference>
<gene>
    <name evidence="4" type="ORF">CYLTODRAFT_66240</name>
</gene>
<dbReference type="AlphaFoldDB" id="A0A0D7B496"/>
<organism evidence="4 5">
    <name type="scientific">Cylindrobasidium torrendii FP15055 ss-10</name>
    <dbReference type="NCBI Taxonomy" id="1314674"/>
    <lineage>
        <taxon>Eukaryota</taxon>
        <taxon>Fungi</taxon>
        <taxon>Dikarya</taxon>
        <taxon>Basidiomycota</taxon>
        <taxon>Agaricomycotina</taxon>
        <taxon>Agaricomycetes</taxon>
        <taxon>Agaricomycetidae</taxon>
        <taxon>Agaricales</taxon>
        <taxon>Marasmiineae</taxon>
        <taxon>Physalacriaceae</taxon>
        <taxon>Cylindrobasidium</taxon>
    </lineage>
</organism>
<evidence type="ECO:0000256" key="1">
    <source>
        <dbReference type="ARBA" id="ARBA00005303"/>
    </source>
</evidence>
<keyword evidence="5" id="KW-1185">Reference proteome</keyword>
<dbReference type="EMBL" id="KN880592">
    <property type="protein sequence ID" value="KIY65393.1"/>
    <property type="molecule type" value="Genomic_DNA"/>
</dbReference>
<accession>A0A0D7B496</accession>
<sequence length="559" mass="59779">MLTVLCSAGGPSRRSSLLPLHHDQLHTAFAPASSYTPPAVSWNRIKAWLAREYPELGDTLNYGILPQDLAAVEQQFGFALPPVVRESYLAVDGQEPESAAGCSEGLFFGLSILPLDDVYEEWRFWREVDDDPATGANTRLRASMQSLPPNWIKREYSSRGWIPLIADKAGNYVGVDLSPGESGVQGQVIVFGRDFDTKVVLWNGDGPVGWSKWLAAFADDLEAGEGFEIGQPEGSDDGEDDIGYESYYYDGSGTTGDGGGNSNAATGLRLTGEYKGWSVLEAWADKSVRKWFDSGVISQEEAEEPPMSPTKSKAPENSLDILDVTQPAAAEIPIPVLGDYDGSESSISPAPRRSDSTLTTPTARKPSANLPTISVTKPPAPLPVELPTPRDLTSLPSPPDSTHSSFEDIESGRSSRHQAEPSARQSGHPLRQDSEASEGVPEAPLLPATPPESTTRISPPIDIPDLMSDATPLDEPLVETEPDNGTGIRLVGGGGVVGVMSEEPEEEESTPEPESTSTAETPEVTEKKHKKTKSSIASLGKVLGGKKKKDSTSEAADSN</sequence>
<dbReference type="PANTHER" id="PTHR47432">
    <property type="entry name" value="CELL WALL ASSEMBLY REGULATOR SMI1"/>
    <property type="match status" value="1"/>
</dbReference>
<dbReference type="InterPro" id="IPR037883">
    <property type="entry name" value="Knr4/Smi1-like_sf"/>
</dbReference>
<dbReference type="InterPro" id="IPR009203">
    <property type="entry name" value="Knr4/Smi1"/>
</dbReference>
<feature type="domain" description="Knr4/Smi1-like" evidence="3">
    <location>
        <begin position="63"/>
        <end position="286"/>
    </location>
</feature>
<evidence type="ECO:0000313" key="4">
    <source>
        <dbReference type="EMBL" id="KIY65393.1"/>
    </source>
</evidence>
<dbReference type="SMART" id="SM00860">
    <property type="entry name" value="SMI1_KNR4"/>
    <property type="match status" value="1"/>
</dbReference>